<evidence type="ECO:0000259" key="10">
    <source>
        <dbReference type="Pfam" id="PF24598"/>
    </source>
</evidence>
<dbReference type="OrthoDB" id="297643at2759"/>
<dbReference type="PANTHER" id="PTHR14042">
    <property type="entry name" value="DOPEY-RELATED"/>
    <property type="match status" value="1"/>
</dbReference>
<evidence type="ECO:0000256" key="1">
    <source>
        <dbReference type="ARBA" id="ARBA00004395"/>
    </source>
</evidence>
<dbReference type="InterPro" id="IPR016024">
    <property type="entry name" value="ARM-type_fold"/>
</dbReference>
<feature type="domain" description="DOP1 N-terminal" evidence="8">
    <location>
        <begin position="36"/>
        <end position="362"/>
    </location>
</feature>
<dbReference type="GO" id="GO:0006895">
    <property type="term" value="P:Golgi to endosome transport"/>
    <property type="evidence" value="ECO:0007669"/>
    <property type="project" value="InterPro"/>
</dbReference>
<evidence type="ECO:0000259" key="9">
    <source>
        <dbReference type="Pfam" id="PF24597"/>
    </source>
</evidence>
<evidence type="ECO:0000256" key="6">
    <source>
        <dbReference type="ARBA" id="ARBA00046326"/>
    </source>
</evidence>
<reference evidence="13" key="3">
    <citation type="journal article" date="2010" name="Genome Res.">
        <title>Population genomic sequencing of Coccidioides fungi reveals recent hybridization and transposon control.</title>
        <authorList>
            <person name="Neafsey D.E."/>
            <person name="Barker B.M."/>
            <person name="Sharpton T.J."/>
            <person name="Stajich J.E."/>
            <person name="Park D.J."/>
            <person name="Whiston E."/>
            <person name="Hung C.-Y."/>
            <person name="McMahan C."/>
            <person name="White J."/>
            <person name="Sykes S."/>
            <person name="Heiman D."/>
            <person name="Young S."/>
            <person name="Zeng Q."/>
            <person name="Abouelleil A."/>
            <person name="Aftuck L."/>
            <person name="Bessette D."/>
            <person name="Brown A."/>
            <person name="FitzGerald M."/>
            <person name="Lui A."/>
            <person name="Macdonald J.P."/>
            <person name="Priest M."/>
            <person name="Orbach M.J."/>
            <person name="Galgiani J.N."/>
            <person name="Kirkland T.N."/>
            <person name="Cole G.T."/>
            <person name="Birren B.W."/>
            <person name="Henn M.R."/>
            <person name="Taylor J.W."/>
            <person name="Rounsley S.D."/>
        </authorList>
    </citation>
    <scope>NUCLEOTIDE SEQUENCE [LARGE SCALE GENOMIC DNA]</scope>
    <source>
        <strain evidence="13">RMSCC 3488</strain>
    </source>
</reference>
<proteinExistence type="inferred from homology"/>
<dbReference type="GO" id="GO:0005768">
    <property type="term" value="C:endosome"/>
    <property type="evidence" value="ECO:0007669"/>
    <property type="project" value="TreeGrafter"/>
</dbReference>
<feature type="compositionally biased region" description="Low complexity" evidence="7">
    <location>
        <begin position="1"/>
        <end position="22"/>
    </location>
</feature>
<keyword evidence="4" id="KW-0333">Golgi apparatus</keyword>
<evidence type="ECO:0000256" key="5">
    <source>
        <dbReference type="ARBA" id="ARBA00023136"/>
    </source>
</evidence>
<dbReference type="SUPFAM" id="SSF48371">
    <property type="entry name" value="ARM repeat"/>
    <property type="match status" value="1"/>
</dbReference>
<feature type="region of interest" description="Disordered" evidence="7">
    <location>
        <begin position="1"/>
        <end position="28"/>
    </location>
</feature>
<dbReference type="Proteomes" id="UP000054567">
    <property type="component" value="Unassembled WGS sequence"/>
</dbReference>
<dbReference type="InterPro" id="IPR056459">
    <property type="entry name" value="TPR_DOP1"/>
</dbReference>
<dbReference type="GO" id="GO:0005829">
    <property type="term" value="C:cytosol"/>
    <property type="evidence" value="ECO:0007669"/>
    <property type="project" value="GOC"/>
</dbReference>
<protein>
    <submittedName>
        <fullName evidence="12">Dopey</fullName>
    </submittedName>
</protein>
<dbReference type="InterPro" id="IPR040314">
    <property type="entry name" value="DOP1"/>
</dbReference>
<evidence type="ECO:0000313" key="12">
    <source>
        <dbReference type="EMBL" id="KMM65455.1"/>
    </source>
</evidence>
<name>A0A0J6F833_COCPO</name>
<reference evidence="13" key="2">
    <citation type="journal article" date="2009" name="Genome Res.">
        <title>Comparative genomic analyses of the human fungal pathogens Coccidioides and their relatives.</title>
        <authorList>
            <person name="Sharpton T.J."/>
            <person name="Stajich J.E."/>
            <person name="Rounsley S.D."/>
            <person name="Gardner M.J."/>
            <person name="Wortman J.R."/>
            <person name="Jordar V.S."/>
            <person name="Maiti R."/>
            <person name="Kodira C.D."/>
            <person name="Neafsey D.E."/>
            <person name="Zeng Q."/>
            <person name="Hung C.-Y."/>
            <person name="McMahan C."/>
            <person name="Muszewska A."/>
            <person name="Grynberg M."/>
            <person name="Mandel M.A."/>
            <person name="Kellner E.M."/>
            <person name="Barker B.M."/>
            <person name="Galgiani J.N."/>
            <person name="Orbach M.J."/>
            <person name="Kirkland T.N."/>
            <person name="Cole G.T."/>
            <person name="Henn M.R."/>
            <person name="Birren B.W."/>
            <person name="Taylor J.W."/>
        </authorList>
    </citation>
    <scope>NUCLEOTIDE SEQUENCE [LARGE SCALE GENOMIC DNA]</scope>
    <source>
        <strain evidence="13">RMSCC 3488</strain>
    </source>
</reference>
<dbReference type="Pfam" id="PF24601">
    <property type="entry name" value="TPR_DOP1"/>
    <property type="match status" value="1"/>
</dbReference>
<evidence type="ECO:0000256" key="2">
    <source>
        <dbReference type="ARBA" id="ARBA00022448"/>
    </source>
</evidence>
<dbReference type="GO" id="GO:0015031">
    <property type="term" value="P:protein transport"/>
    <property type="evidence" value="ECO:0007669"/>
    <property type="project" value="UniProtKB-KW"/>
</dbReference>
<dbReference type="EMBL" id="DS268109">
    <property type="protein sequence ID" value="KMM65455.1"/>
    <property type="molecule type" value="Genomic_DNA"/>
</dbReference>
<keyword evidence="5" id="KW-0472">Membrane</keyword>
<dbReference type="Pfam" id="PF04118">
    <property type="entry name" value="Dopey_N"/>
    <property type="match status" value="1"/>
</dbReference>
<dbReference type="VEuPathDB" id="FungiDB:CPAG_01806"/>
<accession>A0A0J6F833</accession>
<feature type="domain" description="DOP1-like C-terminal" evidence="10">
    <location>
        <begin position="1373"/>
        <end position="1841"/>
    </location>
</feature>
<dbReference type="InterPro" id="IPR056457">
    <property type="entry name" value="DOP1_C"/>
</dbReference>
<reference evidence="12 13" key="1">
    <citation type="submission" date="2007-06" db="EMBL/GenBank/DDBJ databases">
        <title>The Genome Sequence of Coccidioides posadasii RMSCC_3488.</title>
        <authorList>
            <consortium name="Coccidioides Genome Resources Consortium"/>
            <consortium name="The Broad Institute Genome Sequencing Platform"/>
            <person name="Henn M.R."/>
            <person name="Sykes S."/>
            <person name="Young S."/>
            <person name="Jaffe D."/>
            <person name="Berlin A."/>
            <person name="Alvarez P."/>
            <person name="Butler J."/>
            <person name="Gnerre S."/>
            <person name="Grabherr M."/>
            <person name="Mauceli E."/>
            <person name="Brockman W."/>
            <person name="Kodira C."/>
            <person name="Alvarado L."/>
            <person name="Zeng Q."/>
            <person name="Crawford M."/>
            <person name="Antoine C."/>
            <person name="Devon K."/>
            <person name="Galgiani J."/>
            <person name="Orsborn K."/>
            <person name="Lewis M.L."/>
            <person name="Nusbaum C."/>
            <person name="Galagan J."/>
            <person name="Birren B."/>
        </authorList>
    </citation>
    <scope>NUCLEOTIDE SEQUENCE [LARGE SCALE GENOMIC DNA]</scope>
    <source>
        <strain evidence="12 13">RMSCC 3488</strain>
    </source>
</reference>
<sequence length="1866" mass="208243">MSLDPASLARSSSPASSEASLPKNQSRAYEDGLKKDKAYRRYASNVERALSLFDTTLQEWADYISFLSRLLKALQSHPLSLAVVPEKVIVAKRLAQCLNPSLPSGVHQKALEVYGYIFALLKPDGLARDLSLYLPGLAPTLTFASLSVRPLFLSLVETYIAHLDAVCIRPALKAILLSLLPGLEEETSEDFETTLRIVNRFRDISSEVKGNISASDSHAGSQYFWQCLFLASITSPTRRMGVLAYLNRYFPKLGGHAPWAAPLNQAHPEEETEISASIASLTSPEPGLLIRCFATGLADDQLLVQRNYLDLLVTHLPLHSPVLQTRISADDLELLVAAAAGVVIRRDMSLNRRLWTWFLGPDLAQNSDENGDSDLKSITSGRSMFPSEKGIPKSKYFARFGLVPLVNSIKGMIARKHTVPQERAKPFRISLSLMDRWEVGGLIVPEIFLPVLRNVQEYYRVATPKAFDEVLRSASAFFDGVESSLIFSELLTLVLDMNQDVSDKVLGNLRLARFAISHFNIKEEEMLTIHVPLLLLGTLVTMKTLSSTKENSEISKSAFDEASWIAHHLLGLIPGRAFIEKPQGNQSHHQMIMTAETMTLDEISLQLHRFYAITKESLDDPEPPFTPKILAELLICEAHSQVIDALKAEKPHTRPKDQINFLLSLLKKVPLSQIFESGELYLAMYEKVSVAKGQLSMTTLSAICSIVTTLYSTHETGSYISYGQICDIVPYLVQQLWEFLSPLSPVFHVEAVRCFWLLHSISWNDRIVEAAITSLMIPSTTSSFSHRTSVDRVEKFFVLWNHSYQAGSSRSASRVIWEYPFDQTPGRDSQSAYRLSLLERPLFIALDLLASGPGRAYSMVKQWVQDPSTAYHVLDILTSKLSEFQYFRPDISIPSGIDAKAGLDDGVQCLYLFKAVLNTILALNHAGWSALTSKISPNCSKQALQTDVEDRSSLQSTIAQLSVRVLKERQQISTNMGLRGEGLQEVALFVLHQLLLGPGADSLYPLSLDTILIEQLSSCLDRNETTLQSAIIDAILPSLKIRFAHDTRELSAAMASKNQRRRSSLEALSNISRLSFTGERSEKDYIISQLPQPPSQLLDCLLKGIRAKSSRPMIDKWVHFLTECLPLYLGVIFQVLLKLVECLCKEINQSYKELQLMFQQTESASHNRSEHVTIALLTALENCIATAHDRLLLEESHGSATKTPDQPQGFFGNMVSGVFTAEVSQPRSATANDRLTVLLCFQDAVRLCYSIWAWGDSGRGKDTRDSDCQASFQYTSLRMRNRSRRILEHLFTAETLECLETLIDLWRTSLRGDNRISGRSVFNLLHTLEGSRPKVAIPAVFNAIYSRTNPAALDPSRKSAMMSHLTEADLAAFLVMYARSLDEDVLDEIWLDCTTFLRDVLSNPFPHRQILSRLLEFAAILGEKMEHTTFGEDQRAKRDLGDILLRLLTAISTSKPTGASQDQSSTSRAVQNPDNQVSSLSKDLVIGPDDVYSILSSIMPALTTSLGDADRIASAMSNISTNILAPLFHSRLFPQNINKTMLDILQQMSKIPSASRYWRKDVGDALNDPKFFAVKLNLVKSNWLGLLRQWTLTDKERLPELLSRLSQPSSAGIMFGVGASAARLEADRKSQLNLRRIALLILAADEDHFSGDLSVLQQKLEDLLAATHISSPSSATRAEVYMVLRALVLKTSTIHLAPFWPLINTELQEVVYTIAPGRESETYNPYCLLQACKLLETLLLTSPDDFQLQEWLFVTDTIDIIYPPDRWEAVALADEIALALGTTKNGSTAHLHETGERDDEFNRLWLGTDLSRETAKDEIVDRLLRPFFTRLSIHAFESTYSLGSPDSLACQDDLLADLFNDFTIAS</sequence>
<dbReference type="Pfam" id="PF24597">
    <property type="entry name" value="TPR_DOP1_M"/>
    <property type="match status" value="1"/>
</dbReference>
<evidence type="ECO:0000259" key="11">
    <source>
        <dbReference type="Pfam" id="PF24601"/>
    </source>
</evidence>
<dbReference type="Pfam" id="PF24598">
    <property type="entry name" value="DOP1_C"/>
    <property type="match status" value="1"/>
</dbReference>
<evidence type="ECO:0000256" key="4">
    <source>
        <dbReference type="ARBA" id="ARBA00023034"/>
    </source>
</evidence>
<dbReference type="GO" id="GO:0000139">
    <property type="term" value="C:Golgi membrane"/>
    <property type="evidence" value="ECO:0007669"/>
    <property type="project" value="UniProtKB-SubCell"/>
</dbReference>
<keyword evidence="3" id="KW-0653">Protein transport</keyword>
<evidence type="ECO:0000259" key="8">
    <source>
        <dbReference type="Pfam" id="PF04118"/>
    </source>
</evidence>
<dbReference type="InterPro" id="IPR007249">
    <property type="entry name" value="DOP1_N"/>
</dbReference>
<feature type="region of interest" description="Disordered" evidence="7">
    <location>
        <begin position="1455"/>
        <end position="1476"/>
    </location>
</feature>
<gene>
    <name evidence="12" type="ORF">CPAG_01806</name>
</gene>
<evidence type="ECO:0000313" key="13">
    <source>
        <dbReference type="Proteomes" id="UP000054567"/>
    </source>
</evidence>
<organism evidence="12 13">
    <name type="scientific">Coccidioides posadasii RMSCC 3488</name>
    <dbReference type="NCBI Taxonomy" id="454284"/>
    <lineage>
        <taxon>Eukaryota</taxon>
        <taxon>Fungi</taxon>
        <taxon>Dikarya</taxon>
        <taxon>Ascomycota</taxon>
        <taxon>Pezizomycotina</taxon>
        <taxon>Eurotiomycetes</taxon>
        <taxon>Eurotiomycetidae</taxon>
        <taxon>Onygenales</taxon>
        <taxon>Onygenaceae</taxon>
        <taxon>Coccidioides</taxon>
    </lineage>
</organism>
<dbReference type="InterPro" id="IPR056458">
    <property type="entry name" value="TPR_DOP1_M"/>
</dbReference>
<comment type="similarity">
    <text evidence="6">Belongs to the DOP1 family.</text>
</comment>
<keyword evidence="2" id="KW-0813">Transport</keyword>
<feature type="domain" description="DOP1-like middle TPR" evidence="9">
    <location>
        <begin position="396"/>
        <end position="611"/>
    </location>
</feature>
<comment type="subcellular location">
    <subcellularLocation>
        <location evidence="1">Golgi apparatus membrane</location>
        <topology evidence="1">Peripheral membrane protein</topology>
    </subcellularLocation>
</comment>
<dbReference type="PANTHER" id="PTHR14042:SF24">
    <property type="entry name" value="PROTEIN DOPEY-1 HOMOLOG"/>
    <property type="match status" value="1"/>
</dbReference>
<evidence type="ECO:0000256" key="3">
    <source>
        <dbReference type="ARBA" id="ARBA00022927"/>
    </source>
</evidence>
<feature type="domain" description="DOP1-like TPR" evidence="11">
    <location>
        <begin position="1056"/>
        <end position="1181"/>
    </location>
</feature>
<dbReference type="GO" id="GO:0005802">
    <property type="term" value="C:trans-Golgi network"/>
    <property type="evidence" value="ECO:0007669"/>
    <property type="project" value="TreeGrafter"/>
</dbReference>
<evidence type="ECO:0000256" key="7">
    <source>
        <dbReference type="SAM" id="MobiDB-lite"/>
    </source>
</evidence>